<dbReference type="KEGG" id="hazt:108664703"/>
<evidence type="ECO:0000313" key="2">
    <source>
        <dbReference type="Proteomes" id="UP000694843"/>
    </source>
</evidence>
<accession>A0A8B7N0W9</accession>
<dbReference type="AlphaFoldDB" id="A0A8B7N0W9"/>
<feature type="transmembrane region" description="Helical" evidence="1">
    <location>
        <begin position="278"/>
        <end position="300"/>
    </location>
</feature>
<organism evidence="2 3">
    <name type="scientific">Hyalella azteca</name>
    <name type="common">Amphipod</name>
    <dbReference type="NCBI Taxonomy" id="294128"/>
    <lineage>
        <taxon>Eukaryota</taxon>
        <taxon>Metazoa</taxon>
        <taxon>Ecdysozoa</taxon>
        <taxon>Arthropoda</taxon>
        <taxon>Crustacea</taxon>
        <taxon>Multicrustacea</taxon>
        <taxon>Malacostraca</taxon>
        <taxon>Eumalacostraca</taxon>
        <taxon>Peracarida</taxon>
        <taxon>Amphipoda</taxon>
        <taxon>Senticaudata</taxon>
        <taxon>Talitrida</taxon>
        <taxon>Talitroidea</taxon>
        <taxon>Hyalellidae</taxon>
        <taxon>Hyalella</taxon>
    </lineage>
</organism>
<dbReference type="GeneID" id="108664703"/>
<dbReference type="Proteomes" id="UP000694843">
    <property type="component" value="Unplaced"/>
</dbReference>
<keyword evidence="2" id="KW-1185">Reference proteome</keyword>
<evidence type="ECO:0000313" key="3">
    <source>
        <dbReference type="RefSeq" id="XP_018006859.1"/>
    </source>
</evidence>
<keyword evidence="1" id="KW-0812">Transmembrane</keyword>
<dbReference type="Pfam" id="PF07165">
    <property type="entry name" value="DUF1397"/>
    <property type="match status" value="1"/>
</dbReference>
<dbReference type="PANTHER" id="PTHR20997">
    <property type="entry name" value="EG:BACR42I17.2 PROTEIN-RELATED"/>
    <property type="match status" value="1"/>
</dbReference>
<keyword evidence="1" id="KW-0472">Membrane</keyword>
<gene>
    <name evidence="3" type="primary">LOC108664703</name>
</gene>
<dbReference type="OrthoDB" id="6512861at2759"/>
<dbReference type="RefSeq" id="XP_018006859.1">
    <property type="nucleotide sequence ID" value="XM_018151370.2"/>
</dbReference>
<protein>
    <submittedName>
        <fullName evidence="3">Uncharacterized protein LOC108664703</fullName>
    </submittedName>
</protein>
<evidence type="ECO:0000256" key="1">
    <source>
        <dbReference type="SAM" id="Phobius"/>
    </source>
</evidence>
<sequence>MDSSSGKPTFSSAINDLKDETELDRLKNIKKPEDISQIRDWKDKCREEHGPAVLKEIEDAPGQLMECVLQYVKLDKLQIEVNRSMARGNLDRVFKKYCGYRDDILYCVDTMLTTFQTCMTAQQLVDVNVTRRAVDAAINFTCHDDGDRIALFMAEQGVECVREHKDGIRTCIEDRVPSVKTSIDDPDSLSLDHIVINEQQCEKLNAMHSCVVQEAEKCSDPTPANILDALIVQMLKVTPCWGFRAAEQSAAKEVKDASSGAESLGRLVRSSISNIGPIFTSGFSSMSYVSGLVGAVGFIVSALSTQVYYAISFAVYTLFDIFSAAIDNVTGALTSIIIGLSSSCTVVSGILQGIPNLLSDALKKESYFKNYVIDAQSILSSYLGEHIKEVFEKTWILFSTNVSIPGALVVVMAALTAAHLVL</sequence>
<name>A0A8B7N0W9_HYAAZ</name>
<feature type="transmembrane region" description="Helical" evidence="1">
    <location>
        <begin position="395"/>
        <end position="421"/>
    </location>
</feature>
<reference evidence="3" key="1">
    <citation type="submission" date="2025-08" db="UniProtKB">
        <authorList>
            <consortium name="RefSeq"/>
        </authorList>
    </citation>
    <scope>IDENTIFICATION</scope>
    <source>
        <tissue evidence="3">Whole organism</tissue>
    </source>
</reference>
<feature type="transmembrane region" description="Helical" evidence="1">
    <location>
        <begin position="332"/>
        <end position="354"/>
    </location>
</feature>
<keyword evidence="1" id="KW-1133">Transmembrane helix</keyword>
<proteinExistence type="predicted"/>
<dbReference type="PANTHER" id="PTHR20997:SF2">
    <property type="entry name" value="EG:BACR42I17.2 PROTEIN-RELATED"/>
    <property type="match status" value="1"/>
</dbReference>
<dbReference type="InterPro" id="IPR009832">
    <property type="entry name" value="DUF1397"/>
</dbReference>
<feature type="transmembrane region" description="Helical" evidence="1">
    <location>
        <begin position="307"/>
        <end position="326"/>
    </location>
</feature>